<keyword evidence="2" id="KW-1185">Reference proteome</keyword>
<accession>A0A0W4ZM80</accession>
<gene>
    <name evidence="1" type="ORF">T551_02109</name>
</gene>
<proteinExistence type="predicted"/>
<reference evidence="2" key="1">
    <citation type="journal article" date="2016" name="Nat. Commun.">
        <title>Genome analysis of three Pneumocystis species reveals adaptation mechanisms to life exclusively in mammalian hosts.</title>
        <authorList>
            <person name="Ma L."/>
            <person name="Chen Z."/>
            <person name="Huang D.W."/>
            <person name="Kutty G."/>
            <person name="Ishihara M."/>
            <person name="Wang H."/>
            <person name="Abouelleil A."/>
            <person name="Bishop L."/>
            <person name="Davey E."/>
            <person name="Deng R."/>
            <person name="Deng X."/>
            <person name="Fan L."/>
            <person name="Fantoni G."/>
            <person name="Fitzgerald M."/>
            <person name="Gogineni E."/>
            <person name="Goldberg J.M."/>
            <person name="Handley G."/>
            <person name="Hu X."/>
            <person name="Huber C."/>
            <person name="Jiao X."/>
            <person name="Jones K."/>
            <person name="Levin J.Z."/>
            <person name="Liu Y."/>
            <person name="Macdonald P."/>
            <person name="Melnikov A."/>
            <person name="Raley C."/>
            <person name="Sassi M."/>
            <person name="Sherman B.T."/>
            <person name="Song X."/>
            <person name="Sykes S."/>
            <person name="Tran B."/>
            <person name="Walsh L."/>
            <person name="Xia Y."/>
            <person name="Yang J."/>
            <person name="Young S."/>
            <person name="Zeng Q."/>
            <person name="Zheng X."/>
            <person name="Stephens R."/>
            <person name="Nusbaum C."/>
            <person name="Birren B.W."/>
            <person name="Azadi P."/>
            <person name="Lempicki R.A."/>
            <person name="Cuomo C.A."/>
            <person name="Kovacs J.A."/>
        </authorList>
    </citation>
    <scope>NUCLEOTIDE SEQUENCE [LARGE SCALE GENOMIC DNA]</scope>
    <source>
        <strain evidence="2">RU7</strain>
    </source>
</reference>
<name>A0A0W4ZM80_PNEJ7</name>
<dbReference type="EMBL" id="LFWA01000009">
    <property type="protein sequence ID" value="KTW29493.1"/>
    <property type="molecule type" value="Genomic_DNA"/>
</dbReference>
<dbReference type="Proteomes" id="UP000053447">
    <property type="component" value="Unassembled WGS sequence"/>
</dbReference>
<sequence length="74" mass="9171">MSSKAKYKNVQEKYFRISRFLYIGRDLFNDEFIIFKALLRKRGCNVHWTHRASDRRHREVQLARIEFICRYSQE</sequence>
<dbReference type="GeneID" id="28940627"/>
<evidence type="ECO:0000313" key="2">
    <source>
        <dbReference type="Proteomes" id="UP000053447"/>
    </source>
</evidence>
<protein>
    <submittedName>
        <fullName evidence="1">Uncharacterized protein</fullName>
    </submittedName>
</protein>
<evidence type="ECO:0000313" key="1">
    <source>
        <dbReference type="EMBL" id="KTW29493.1"/>
    </source>
</evidence>
<organism evidence="1 2">
    <name type="scientific">Pneumocystis jirovecii (strain RU7)</name>
    <name type="common">Human pneumocystis pneumonia agent</name>
    <dbReference type="NCBI Taxonomy" id="1408657"/>
    <lineage>
        <taxon>Eukaryota</taxon>
        <taxon>Fungi</taxon>
        <taxon>Dikarya</taxon>
        <taxon>Ascomycota</taxon>
        <taxon>Taphrinomycotina</taxon>
        <taxon>Pneumocystomycetes</taxon>
        <taxon>Pneumocystaceae</taxon>
        <taxon>Pneumocystis</taxon>
    </lineage>
</organism>
<dbReference type="RefSeq" id="XP_018229324.1">
    <property type="nucleotide sequence ID" value="XM_018374372.1"/>
</dbReference>
<dbReference type="VEuPathDB" id="FungiDB:T551_02109"/>
<comment type="caution">
    <text evidence="1">The sequence shown here is derived from an EMBL/GenBank/DDBJ whole genome shotgun (WGS) entry which is preliminary data.</text>
</comment>
<dbReference type="AlphaFoldDB" id="A0A0W4ZM80"/>